<name>A0A0M3AQT8_9SPHN</name>
<dbReference type="SUPFAM" id="SSF50199">
    <property type="entry name" value="Staphylococcal nuclease"/>
    <property type="match status" value="1"/>
</dbReference>
<evidence type="ECO:0000313" key="2">
    <source>
        <dbReference type="EMBL" id="KKW90904.1"/>
    </source>
</evidence>
<comment type="caution">
    <text evidence="2">The sequence shown here is derived from an EMBL/GenBank/DDBJ whole genome shotgun (WGS) entry which is preliminary data.</text>
</comment>
<evidence type="ECO:0000259" key="1">
    <source>
        <dbReference type="PROSITE" id="PS50830"/>
    </source>
</evidence>
<gene>
    <name evidence="2" type="ORF">YP76_17900</name>
</gene>
<proteinExistence type="predicted"/>
<dbReference type="AlphaFoldDB" id="A0A0M3AQT8"/>
<accession>A0A0M3AQT8</accession>
<dbReference type="Gene3D" id="2.40.50.90">
    <property type="match status" value="1"/>
</dbReference>
<keyword evidence="3" id="KW-1185">Reference proteome</keyword>
<dbReference type="PATRIC" id="fig|56193.3.peg.3749"/>
<dbReference type="Proteomes" id="UP000033874">
    <property type="component" value="Unassembled WGS sequence"/>
</dbReference>
<dbReference type="InterPro" id="IPR035437">
    <property type="entry name" value="SNase_OB-fold_sf"/>
</dbReference>
<dbReference type="PROSITE" id="PS50830">
    <property type="entry name" value="TNASE_3"/>
    <property type="match status" value="1"/>
</dbReference>
<evidence type="ECO:0000313" key="3">
    <source>
        <dbReference type="Proteomes" id="UP000033874"/>
    </source>
</evidence>
<feature type="domain" description="TNase-like" evidence="1">
    <location>
        <begin position="34"/>
        <end position="159"/>
    </location>
</feature>
<organism evidence="2 3">
    <name type="scientific">Sphingobium chungbukense</name>
    <dbReference type="NCBI Taxonomy" id="56193"/>
    <lineage>
        <taxon>Bacteria</taxon>
        <taxon>Pseudomonadati</taxon>
        <taxon>Pseudomonadota</taxon>
        <taxon>Alphaproteobacteria</taxon>
        <taxon>Sphingomonadales</taxon>
        <taxon>Sphingomonadaceae</taxon>
        <taxon>Sphingobium</taxon>
    </lineage>
</organism>
<dbReference type="InterPro" id="IPR016071">
    <property type="entry name" value="Staphylococal_nuclease_OB-fold"/>
</dbReference>
<dbReference type="STRING" id="56193.YP76_17900"/>
<dbReference type="EMBL" id="LBIC01000008">
    <property type="protein sequence ID" value="KKW90904.1"/>
    <property type="molecule type" value="Genomic_DNA"/>
</dbReference>
<sequence>MAVMFAAVSVYALAQQKERAANIVSLRLNDAAPRVIDGDTLDVSGSRVRIVGIDAPDDDRLRLKQASTLTLQGLIDRDGGVECATSLFDVALQREKQCRSPATSYGRLNLSCRFKANRASLAATMVAQGYAVDYRRYSGGAYVKLMQSAARDRRGLWGQDYEGMRQLAIERASLPSGCKPGK</sequence>
<dbReference type="SMART" id="SM00318">
    <property type="entry name" value="SNc"/>
    <property type="match status" value="1"/>
</dbReference>
<protein>
    <submittedName>
        <fullName evidence="2">Nuclease</fullName>
    </submittedName>
</protein>
<reference evidence="2 3" key="1">
    <citation type="submission" date="2015-04" db="EMBL/GenBank/DDBJ databases">
        <title>Genome sequence of aromatic hydrocarbons-degrading Sphingobium chungbukense DJ77.</title>
        <authorList>
            <person name="Kim Y.-C."/>
            <person name="Chae J.-C."/>
        </authorList>
    </citation>
    <scope>NUCLEOTIDE SEQUENCE [LARGE SCALE GENOMIC DNA]</scope>
    <source>
        <strain evidence="2 3">DJ77</strain>
    </source>
</reference>